<feature type="compositionally biased region" description="Basic residues" evidence="1">
    <location>
        <begin position="152"/>
        <end position="165"/>
    </location>
</feature>
<feature type="compositionally biased region" description="Low complexity" evidence="1">
    <location>
        <begin position="133"/>
        <end position="144"/>
    </location>
</feature>
<proteinExistence type="predicted"/>
<protein>
    <submittedName>
        <fullName evidence="2">GH109</fullName>
    </submittedName>
</protein>
<dbReference type="AlphaFoldDB" id="A0A6J4VLI0"/>
<feature type="compositionally biased region" description="Basic residues" evidence="1">
    <location>
        <begin position="30"/>
        <end position="45"/>
    </location>
</feature>
<feature type="non-terminal residue" evidence="2">
    <location>
        <position position="1"/>
    </location>
</feature>
<evidence type="ECO:0000256" key="1">
    <source>
        <dbReference type="SAM" id="MobiDB-lite"/>
    </source>
</evidence>
<evidence type="ECO:0000313" key="2">
    <source>
        <dbReference type="EMBL" id="CAA9581514.1"/>
    </source>
</evidence>
<feature type="compositionally biased region" description="Pro residues" evidence="1">
    <location>
        <begin position="307"/>
        <end position="321"/>
    </location>
</feature>
<dbReference type="EMBL" id="CADCWF010000348">
    <property type="protein sequence ID" value="CAA9581514.1"/>
    <property type="molecule type" value="Genomic_DNA"/>
</dbReference>
<name>A0A6J4VLI0_9BACT</name>
<feature type="compositionally biased region" description="Basic residues" evidence="1">
    <location>
        <begin position="207"/>
        <end position="218"/>
    </location>
</feature>
<gene>
    <name evidence="2" type="ORF">AVDCRST_MAG59-4829</name>
</gene>
<accession>A0A6J4VLI0</accession>
<feature type="compositionally biased region" description="Basic residues" evidence="1">
    <location>
        <begin position="335"/>
        <end position="351"/>
    </location>
</feature>
<reference evidence="2" key="1">
    <citation type="submission" date="2020-02" db="EMBL/GenBank/DDBJ databases">
        <authorList>
            <person name="Meier V. D."/>
        </authorList>
    </citation>
    <scope>NUCLEOTIDE SEQUENCE</scope>
    <source>
        <strain evidence="2">AVDCRST_MAG59</strain>
    </source>
</reference>
<feature type="non-terminal residue" evidence="2">
    <location>
        <position position="371"/>
    </location>
</feature>
<feature type="compositionally biased region" description="Basic residues" evidence="1">
    <location>
        <begin position="188"/>
        <end position="197"/>
    </location>
</feature>
<feature type="compositionally biased region" description="Gly residues" evidence="1">
    <location>
        <begin position="262"/>
        <end position="271"/>
    </location>
</feature>
<feature type="compositionally biased region" description="Basic residues" evidence="1">
    <location>
        <begin position="66"/>
        <end position="80"/>
    </location>
</feature>
<sequence>GRFGRSRRVGGAGSGRHHRGRARGVAPPGRHPRPAGRVPGGRRLHPPTGAGRRGRARNADPNAHQRLPRRLPRPRHRSGDRRHPPPPPPRDGDRRPGSRQARPLREADGAQPGRGTRHAADRRPRRRRRDGQLRAPLPAAAPADQDADRRGVPRRAARGYGRRPPRQPERSPRPPLGLADGAGQGGGHARRLGRPLRRQPALVVRRGQGRHRGARHPRPPAPSGGRTRHGEGRRRRQRRPHPPLRRRRPRHDPRLRHRGGGRRGGGPGFGIAGCAARPQQRPLRRAGGRDRAAGAARSGRNRRLPRLRPPVGRPDRAPPPGLGGGDPDRPDRLAFVRRRRQGPGNPRRRRPLQPAGAVDRHQRPAVADRVL</sequence>
<feature type="region of interest" description="Disordered" evidence="1">
    <location>
        <begin position="1"/>
        <end position="371"/>
    </location>
</feature>
<organism evidence="2">
    <name type="scientific">uncultured Thermomicrobiales bacterium</name>
    <dbReference type="NCBI Taxonomy" id="1645740"/>
    <lineage>
        <taxon>Bacteria</taxon>
        <taxon>Pseudomonadati</taxon>
        <taxon>Thermomicrobiota</taxon>
        <taxon>Thermomicrobia</taxon>
        <taxon>Thermomicrobiales</taxon>
        <taxon>environmental samples</taxon>
    </lineage>
</organism>
<feature type="compositionally biased region" description="Basic residues" evidence="1">
    <location>
        <begin position="231"/>
        <end position="261"/>
    </location>
</feature>